<evidence type="ECO:0000313" key="3">
    <source>
        <dbReference type="Proteomes" id="UP000470926"/>
    </source>
</evidence>
<dbReference type="CDD" id="cd04301">
    <property type="entry name" value="NAT_SF"/>
    <property type="match status" value="1"/>
</dbReference>
<protein>
    <submittedName>
        <fullName evidence="2">GNAT family N-acetyltransferase</fullName>
    </submittedName>
</protein>
<evidence type="ECO:0000313" key="2">
    <source>
        <dbReference type="EMBL" id="KAB6030032.1"/>
    </source>
</evidence>
<dbReference type="Gene3D" id="3.40.630.30">
    <property type="match status" value="1"/>
</dbReference>
<feature type="domain" description="N-acetyltransferase" evidence="1">
    <location>
        <begin position="25"/>
        <end position="181"/>
    </location>
</feature>
<sequence>MRFVEGIRNLVTTPAKRNERQSRLRIVPTADQMQTDMVWRLLTEQIEHGWDESLPKPAPNPDDLFRPALIGAWSEDRLVGGAFVMPDSQDAQALVSLGADEATQAFERSCCMIQGIAVSPEHRREGIGLRVKRYCDLWAAQHDACLVLSIPTNDAARHMNEKAGYDVLPPQVALCIEVTDDDNAITCCFPIDGVVPDACWAFHIVAQPKWMPLAVGQGTVKGTGAHDDGGGITPEWMYRAVVS</sequence>
<name>A0A6I0V9H2_BIFAD</name>
<dbReference type="InterPro" id="IPR016181">
    <property type="entry name" value="Acyl_CoA_acyltransferase"/>
</dbReference>
<proteinExistence type="predicted"/>
<gene>
    <name evidence="2" type="ORF">GA542_03940</name>
</gene>
<dbReference type="EMBL" id="WDFR01000002">
    <property type="protein sequence ID" value="KAB6030032.1"/>
    <property type="molecule type" value="Genomic_DNA"/>
</dbReference>
<dbReference type="InterPro" id="IPR000182">
    <property type="entry name" value="GNAT_dom"/>
</dbReference>
<reference evidence="2 3" key="1">
    <citation type="journal article" date="2019" name="Nat. Med.">
        <title>A library of human gut bacterial isolates paired with longitudinal multiomics data enables mechanistic microbiome research.</title>
        <authorList>
            <person name="Poyet M."/>
            <person name="Groussin M."/>
            <person name="Gibbons S.M."/>
            <person name="Avila-Pacheco J."/>
            <person name="Jiang X."/>
            <person name="Kearney S.M."/>
            <person name="Perrotta A.R."/>
            <person name="Berdy B."/>
            <person name="Zhao S."/>
            <person name="Lieberman T.D."/>
            <person name="Swanson P.K."/>
            <person name="Smith M."/>
            <person name="Roesemann S."/>
            <person name="Alexander J.E."/>
            <person name="Rich S.A."/>
            <person name="Livny J."/>
            <person name="Vlamakis H."/>
            <person name="Clish C."/>
            <person name="Bullock K."/>
            <person name="Deik A."/>
            <person name="Scott J."/>
            <person name="Pierce K.A."/>
            <person name="Xavier R.J."/>
            <person name="Alm E.J."/>
        </authorList>
    </citation>
    <scope>NUCLEOTIDE SEQUENCE [LARGE SCALE GENOMIC DNA]</scope>
    <source>
        <strain evidence="2 3">BIOML-A26</strain>
    </source>
</reference>
<dbReference type="Pfam" id="PF00583">
    <property type="entry name" value="Acetyltransf_1"/>
    <property type="match status" value="1"/>
</dbReference>
<dbReference type="PROSITE" id="PS51186">
    <property type="entry name" value="GNAT"/>
    <property type="match status" value="1"/>
</dbReference>
<dbReference type="GO" id="GO:0016747">
    <property type="term" value="F:acyltransferase activity, transferring groups other than amino-acyl groups"/>
    <property type="evidence" value="ECO:0007669"/>
    <property type="project" value="InterPro"/>
</dbReference>
<dbReference type="Proteomes" id="UP000470926">
    <property type="component" value="Unassembled WGS sequence"/>
</dbReference>
<dbReference type="AlphaFoldDB" id="A0A6I0V9H2"/>
<organism evidence="2 3">
    <name type="scientific">Bifidobacterium adolescentis</name>
    <dbReference type="NCBI Taxonomy" id="1680"/>
    <lineage>
        <taxon>Bacteria</taxon>
        <taxon>Bacillati</taxon>
        <taxon>Actinomycetota</taxon>
        <taxon>Actinomycetes</taxon>
        <taxon>Bifidobacteriales</taxon>
        <taxon>Bifidobacteriaceae</taxon>
        <taxon>Bifidobacterium</taxon>
    </lineage>
</organism>
<evidence type="ECO:0000259" key="1">
    <source>
        <dbReference type="PROSITE" id="PS51186"/>
    </source>
</evidence>
<dbReference type="SUPFAM" id="SSF55729">
    <property type="entry name" value="Acyl-CoA N-acyltransferases (Nat)"/>
    <property type="match status" value="1"/>
</dbReference>
<accession>A0A6I0V9H2</accession>
<comment type="caution">
    <text evidence="2">The sequence shown here is derived from an EMBL/GenBank/DDBJ whole genome shotgun (WGS) entry which is preliminary data.</text>
</comment>
<keyword evidence="2" id="KW-0808">Transferase</keyword>